<keyword evidence="4" id="KW-1185">Reference proteome</keyword>
<dbReference type="InterPro" id="IPR036397">
    <property type="entry name" value="RNaseH_sf"/>
</dbReference>
<evidence type="ECO:0000256" key="1">
    <source>
        <dbReference type="ARBA" id="ARBA00022884"/>
    </source>
</evidence>
<dbReference type="PANTHER" id="PTHR37984">
    <property type="entry name" value="PROTEIN CBG26694"/>
    <property type="match status" value="1"/>
</dbReference>
<dbReference type="Gene3D" id="3.30.420.10">
    <property type="entry name" value="Ribonuclease H-like superfamily/Ribonuclease H"/>
    <property type="match status" value="1"/>
</dbReference>
<dbReference type="Proteomes" id="UP000765509">
    <property type="component" value="Unassembled WGS sequence"/>
</dbReference>
<evidence type="ECO:0000313" key="3">
    <source>
        <dbReference type="EMBL" id="MBW0487338.1"/>
    </source>
</evidence>
<gene>
    <name evidence="3" type="ORF">O181_027053</name>
</gene>
<protein>
    <recommendedName>
        <fullName evidence="2">Integrase catalytic domain-containing protein</fullName>
    </recommendedName>
</protein>
<dbReference type="InterPro" id="IPR050951">
    <property type="entry name" value="Retrovirus_Pol_polyprotein"/>
</dbReference>
<dbReference type="EMBL" id="AVOT02009083">
    <property type="protein sequence ID" value="MBW0487338.1"/>
    <property type="molecule type" value="Genomic_DNA"/>
</dbReference>
<dbReference type="GO" id="GO:0003723">
    <property type="term" value="F:RNA binding"/>
    <property type="evidence" value="ECO:0007669"/>
    <property type="project" value="UniProtKB-KW"/>
</dbReference>
<accession>A0A9Q3CNS2</accession>
<dbReference type="GO" id="GO:0015074">
    <property type="term" value="P:DNA integration"/>
    <property type="evidence" value="ECO:0007669"/>
    <property type="project" value="InterPro"/>
</dbReference>
<dbReference type="FunFam" id="1.10.340.70:FF:000001">
    <property type="entry name" value="Retrovirus-related Pol polyprotein from transposon gypsy-like Protein"/>
    <property type="match status" value="1"/>
</dbReference>
<sequence length="285" mass="32859">MNLVLKEVHDSPLSGHLSEESTRERIKTCIWWPMRQKDVAEYCKTCDRCQKANKTTGKRLANTIKIQQPRKPWGIVHMDLVNALPPGGDRRYNAFLVIDDRFSKTPVFLPCHKYDTAMDTAHVIWNRGISWTGISTNIISERDLKFTSALWKNLYQLFGTKFSFSTAYHPQNDGLDERIIQILDDMVRRFCAYGLEFKDCDGSTHDWCNLLLELELQYKTSINACTNKNPTILEKGWNPKLPQESLRKDLVGMNPTAGSFKGVLQKARKNAIRFMEDSFAYAKDK</sequence>
<keyword evidence="1" id="KW-0694">RNA-binding</keyword>
<dbReference type="SUPFAM" id="SSF53098">
    <property type="entry name" value="Ribonuclease H-like"/>
    <property type="match status" value="1"/>
</dbReference>
<dbReference type="InterPro" id="IPR012337">
    <property type="entry name" value="RNaseH-like_sf"/>
</dbReference>
<dbReference type="AlphaFoldDB" id="A0A9Q3CNS2"/>
<evidence type="ECO:0000259" key="2">
    <source>
        <dbReference type="PROSITE" id="PS50994"/>
    </source>
</evidence>
<feature type="domain" description="Integrase catalytic" evidence="2">
    <location>
        <begin position="68"/>
        <end position="250"/>
    </location>
</feature>
<dbReference type="Pfam" id="PF17921">
    <property type="entry name" value="Integrase_H2C2"/>
    <property type="match status" value="1"/>
</dbReference>
<dbReference type="InterPro" id="IPR001584">
    <property type="entry name" value="Integrase_cat-core"/>
</dbReference>
<dbReference type="PANTHER" id="PTHR37984:SF5">
    <property type="entry name" value="PROTEIN NYNRIN-LIKE"/>
    <property type="match status" value="1"/>
</dbReference>
<proteinExistence type="predicted"/>
<dbReference type="PROSITE" id="PS50994">
    <property type="entry name" value="INTEGRASE"/>
    <property type="match status" value="1"/>
</dbReference>
<name>A0A9Q3CNS2_9BASI</name>
<reference evidence="3" key="1">
    <citation type="submission" date="2021-03" db="EMBL/GenBank/DDBJ databases">
        <title>Draft genome sequence of rust myrtle Austropuccinia psidii MF-1, a brazilian biotype.</title>
        <authorList>
            <person name="Quecine M.C."/>
            <person name="Pachon D.M.R."/>
            <person name="Bonatelli M.L."/>
            <person name="Correr F.H."/>
            <person name="Franceschini L.M."/>
            <person name="Leite T.F."/>
            <person name="Margarido G.R.A."/>
            <person name="Almeida C.A."/>
            <person name="Ferrarezi J.A."/>
            <person name="Labate C.A."/>
        </authorList>
    </citation>
    <scope>NUCLEOTIDE SEQUENCE</scope>
    <source>
        <strain evidence="3">MF-1</strain>
    </source>
</reference>
<evidence type="ECO:0000313" key="4">
    <source>
        <dbReference type="Proteomes" id="UP000765509"/>
    </source>
</evidence>
<dbReference type="GO" id="GO:0005634">
    <property type="term" value="C:nucleus"/>
    <property type="evidence" value="ECO:0007669"/>
    <property type="project" value="UniProtKB-ARBA"/>
</dbReference>
<comment type="caution">
    <text evidence="3">The sequence shown here is derived from an EMBL/GenBank/DDBJ whole genome shotgun (WGS) entry which is preliminary data.</text>
</comment>
<dbReference type="Gene3D" id="1.10.340.70">
    <property type="match status" value="1"/>
</dbReference>
<organism evidence="3 4">
    <name type="scientific">Austropuccinia psidii MF-1</name>
    <dbReference type="NCBI Taxonomy" id="1389203"/>
    <lineage>
        <taxon>Eukaryota</taxon>
        <taxon>Fungi</taxon>
        <taxon>Dikarya</taxon>
        <taxon>Basidiomycota</taxon>
        <taxon>Pucciniomycotina</taxon>
        <taxon>Pucciniomycetes</taxon>
        <taxon>Pucciniales</taxon>
        <taxon>Sphaerophragmiaceae</taxon>
        <taxon>Austropuccinia</taxon>
    </lineage>
</organism>
<dbReference type="InterPro" id="IPR041588">
    <property type="entry name" value="Integrase_H2C2"/>
</dbReference>
<dbReference type="OrthoDB" id="2595244at2759"/>